<dbReference type="Pfam" id="PF05239">
    <property type="entry name" value="PRC"/>
    <property type="match status" value="1"/>
</dbReference>
<gene>
    <name evidence="2" type="ordered locus">TSIB_0980</name>
</gene>
<dbReference type="PANTHER" id="PTHR38137:SF1">
    <property type="entry name" value="PRC-BARREL DOMAIN-CONTAINING PROTEIN"/>
    <property type="match status" value="1"/>
</dbReference>
<dbReference type="Proteomes" id="UP000009079">
    <property type="component" value="Chromosome"/>
</dbReference>
<dbReference type="InterPro" id="IPR027275">
    <property type="entry name" value="PRC-brl_dom"/>
</dbReference>
<feature type="domain" description="PRC-barrel" evidence="1">
    <location>
        <begin position="6"/>
        <end position="70"/>
    </location>
</feature>
<dbReference type="Gene3D" id="2.30.30.240">
    <property type="entry name" value="PRC-barrel domain"/>
    <property type="match status" value="1"/>
</dbReference>
<accession>C6A343</accession>
<evidence type="ECO:0000313" key="2">
    <source>
        <dbReference type="EMBL" id="ACS90038.1"/>
    </source>
</evidence>
<name>C6A343_THESM</name>
<protein>
    <recommendedName>
        <fullName evidence="1">PRC-barrel domain-containing protein</fullName>
    </recommendedName>
</protein>
<organism evidence="2 3">
    <name type="scientific">Thermococcus sibiricus (strain DSM 12597 / MM 739)</name>
    <dbReference type="NCBI Taxonomy" id="604354"/>
    <lineage>
        <taxon>Archaea</taxon>
        <taxon>Methanobacteriati</taxon>
        <taxon>Methanobacteriota</taxon>
        <taxon>Thermococci</taxon>
        <taxon>Thermococcales</taxon>
        <taxon>Thermococcaceae</taxon>
        <taxon>Thermococcus</taxon>
    </lineage>
</organism>
<sequence length="73" mass="8063">MVGNMVMRLSKIYGKQIYNTAGYYIGYVDEVLIEIEAGESRILALGLPGEKVGIPYERVSAIGDIILIEAKRT</sequence>
<reference evidence="2 3" key="1">
    <citation type="journal article" date="2009" name="Appl. Environ. Microbiol.">
        <title>Metabolic versatility and indigenous origin of the archaeon Thermococcus sibiricus, isolated from a siberian oil reservoir, as revealed by genome analysis.</title>
        <authorList>
            <person name="Mardanov A.V."/>
            <person name="Ravin N.V."/>
            <person name="Svetlitchnyi V.A."/>
            <person name="Beletsky A.V."/>
            <person name="Miroshnichenko M.L."/>
            <person name="Bonch-Osmolovskaya E.A."/>
            <person name="Skryabin K.G."/>
        </authorList>
    </citation>
    <scope>NUCLEOTIDE SEQUENCE [LARGE SCALE GENOMIC DNA]</scope>
    <source>
        <strain evidence="3">DSM 12597 / MM 739</strain>
    </source>
</reference>
<keyword evidence="3" id="KW-1185">Reference proteome</keyword>
<evidence type="ECO:0000259" key="1">
    <source>
        <dbReference type="Pfam" id="PF05239"/>
    </source>
</evidence>
<dbReference type="AlphaFoldDB" id="C6A343"/>
<dbReference type="PANTHER" id="PTHR38137">
    <property type="entry name" value="PRC-BARREL DOMAIN PROTEIN"/>
    <property type="match status" value="1"/>
</dbReference>
<dbReference type="STRING" id="604354.TSIB_0980"/>
<dbReference type="InterPro" id="IPR011033">
    <property type="entry name" value="PRC_barrel-like_sf"/>
</dbReference>
<dbReference type="KEGG" id="tsi:TSIB_0980"/>
<dbReference type="EMBL" id="CP001463">
    <property type="protein sequence ID" value="ACS90038.1"/>
    <property type="molecule type" value="Genomic_DNA"/>
</dbReference>
<proteinExistence type="predicted"/>
<dbReference type="eggNOG" id="arCOG02155">
    <property type="taxonomic scope" value="Archaea"/>
</dbReference>
<evidence type="ECO:0000313" key="3">
    <source>
        <dbReference type="Proteomes" id="UP000009079"/>
    </source>
</evidence>
<dbReference type="HOGENOM" id="CLU_2766309_0_0_2"/>
<dbReference type="SUPFAM" id="SSF50346">
    <property type="entry name" value="PRC-barrel domain"/>
    <property type="match status" value="1"/>
</dbReference>